<evidence type="ECO:0000256" key="1">
    <source>
        <dbReference type="ARBA" id="ARBA00004651"/>
    </source>
</evidence>
<evidence type="ECO:0000313" key="10">
    <source>
        <dbReference type="Proteomes" id="UP000198935"/>
    </source>
</evidence>
<dbReference type="GO" id="GO:0005886">
    <property type="term" value="C:plasma membrane"/>
    <property type="evidence" value="ECO:0007669"/>
    <property type="project" value="UniProtKB-SubCell"/>
</dbReference>
<dbReference type="Gene3D" id="1.10.3720.10">
    <property type="entry name" value="MetI-like"/>
    <property type="match status" value="1"/>
</dbReference>
<dbReference type="SUPFAM" id="SSF161098">
    <property type="entry name" value="MetI-like"/>
    <property type="match status" value="1"/>
</dbReference>
<feature type="transmembrane region" description="Helical" evidence="7">
    <location>
        <begin position="12"/>
        <end position="40"/>
    </location>
</feature>
<evidence type="ECO:0000256" key="5">
    <source>
        <dbReference type="ARBA" id="ARBA00022989"/>
    </source>
</evidence>
<keyword evidence="4 7" id="KW-0812">Transmembrane</keyword>
<keyword evidence="2 7" id="KW-0813">Transport</keyword>
<dbReference type="STRING" id="1503961.SAMN05421736_12649"/>
<keyword evidence="10" id="KW-1185">Reference proteome</keyword>
<keyword evidence="5 7" id="KW-1133">Transmembrane helix</keyword>
<proteinExistence type="inferred from homology"/>
<evidence type="ECO:0000313" key="9">
    <source>
        <dbReference type="EMBL" id="SDZ65856.1"/>
    </source>
</evidence>
<dbReference type="InterPro" id="IPR035906">
    <property type="entry name" value="MetI-like_sf"/>
</dbReference>
<sequence length="293" mass="32852">MRVKKKDRNKKWAFLFIFSNLLLFIVFFVWPALLGVAYSFTNYSGMNATFVGLDNYIRLFQDPGFYKAMSRTFLYTALGVPFVYCASLLVSVLLVSNHTRGKTVAKTIFFFPWLVSPIVTGVLWRWMFGESFGFVNYIISALGGEPLAWSSNGNLAFLVVLLATAWAGTAFNMLIFIAALLNVPKAYYEASEIDGANGWQKFWHITLPSLRSTSFLVILLSIFGLMKEFPMVQALTNGGPGTDNTFIVQYIYQTGFAQMRIGYASAASMVLFVILLVFALLQFKFVRGGRVDG</sequence>
<dbReference type="Proteomes" id="UP000198935">
    <property type="component" value="Unassembled WGS sequence"/>
</dbReference>
<dbReference type="CDD" id="cd06261">
    <property type="entry name" value="TM_PBP2"/>
    <property type="match status" value="1"/>
</dbReference>
<feature type="domain" description="ABC transmembrane type-1" evidence="8">
    <location>
        <begin position="69"/>
        <end position="282"/>
    </location>
</feature>
<name>A0A1H3UUC6_9BACI</name>
<dbReference type="OrthoDB" id="9809173at2"/>
<evidence type="ECO:0000256" key="3">
    <source>
        <dbReference type="ARBA" id="ARBA00022475"/>
    </source>
</evidence>
<evidence type="ECO:0000256" key="4">
    <source>
        <dbReference type="ARBA" id="ARBA00022692"/>
    </source>
</evidence>
<dbReference type="EMBL" id="FNPI01000026">
    <property type="protein sequence ID" value="SDZ65856.1"/>
    <property type="molecule type" value="Genomic_DNA"/>
</dbReference>
<evidence type="ECO:0000256" key="6">
    <source>
        <dbReference type="ARBA" id="ARBA00023136"/>
    </source>
</evidence>
<evidence type="ECO:0000259" key="8">
    <source>
        <dbReference type="PROSITE" id="PS50928"/>
    </source>
</evidence>
<feature type="transmembrane region" description="Helical" evidence="7">
    <location>
        <begin position="73"/>
        <end position="95"/>
    </location>
</feature>
<organism evidence="9 10">
    <name type="scientific">Evansella caseinilytica</name>
    <dbReference type="NCBI Taxonomy" id="1503961"/>
    <lineage>
        <taxon>Bacteria</taxon>
        <taxon>Bacillati</taxon>
        <taxon>Bacillota</taxon>
        <taxon>Bacilli</taxon>
        <taxon>Bacillales</taxon>
        <taxon>Bacillaceae</taxon>
        <taxon>Evansella</taxon>
    </lineage>
</organism>
<dbReference type="InterPro" id="IPR000515">
    <property type="entry name" value="MetI-like"/>
</dbReference>
<gene>
    <name evidence="9" type="ORF">SAMN05421736_12649</name>
</gene>
<keyword evidence="3" id="KW-1003">Cell membrane</keyword>
<feature type="transmembrane region" description="Helical" evidence="7">
    <location>
        <begin position="261"/>
        <end position="281"/>
    </location>
</feature>
<feature type="transmembrane region" description="Helical" evidence="7">
    <location>
        <begin position="202"/>
        <end position="226"/>
    </location>
</feature>
<protein>
    <submittedName>
        <fullName evidence="9">Alpha-1,4-digalacturonate transport system permease protein</fullName>
    </submittedName>
</protein>
<feature type="transmembrane region" description="Helical" evidence="7">
    <location>
        <begin position="107"/>
        <end position="127"/>
    </location>
</feature>
<feature type="transmembrane region" description="Helical" evidence="7">
    <location>
        <begin position="155"/>
        <end position="181"/>
    </location>
</feature>
<dbReference type="PROSITE" id="PS50928">
    <property type="entry name" value="ABC_TM1"/>
    <property type="match status" value="1"/>
</dbReference>
<dbReference type="AlphaFoldDB" id="A0A1H3UUC6"/>
<comment type="subcellular location">
    <subcellularLocation>
        <location evidence="1 7">Cell membrane</location>
        <topology evidence="1 7">Multi-pass membrane protein</topology>
    </subcellularLocation>
</comment>
<keyword evidence="6 7" id="KW-0472">Membrane</keyword>
<dbReference type="PANTHER" id="PTHR30193:SF37">
    <property type="entry name" value="INNER MEMBRANE ABC TRANSPORTER PERMEASE PROTEIN YCJO"/>
    <property type="match status" value="1"/>
</dbReference>
<dbReference type="PANTHER" id="PTHR30193">
    <property type="entry name" value="ABC TRANSPORTER PERMEASE PROTEIN"/>
    <property type="match status" value="1"/>
</dbReference>
<reference evidence="10" key="1">
    <citation type="submission" date="2016-10" db="EMBL/GenBank/DDBJ databases">
        <authorList>
            <person name="Varghese N."/>
            <person name="Submissions S."/>
        </authorList>
    </citation>
    <scope>NUCLEOTIDE SEQUENCE [LARGE SCALE GENOMIC DNA]</scope>
    <source>
        <strain evidence="10">SP</strain>
    </source>
</reference>
<evidence type="ECO:0000256" key="7">
    <source>
        <dbReference type="RuleBase" id="RU363032"/>
    </source>
</evidence>
<dbReference type="InterPro" id="IPR051393">
    <property type="entry name" value="ABC_transporter_permease"/>
</dbReference>
<comment type="similarity">
    <text evidence="7">Belongs to the binding-protein-dependent transport system permease family.</text>
</comment>
<dbReference type="Pfam" id="PF00528">
    <property type="entry name" value="BPD_transp_1"/>
    <property type="match status" value="1"/>
</dbReference>
<accession>A0A1H3UUC6</accession>
<evidence type="ECO:0000256" key="2">
    <source>
        <dbReference type="ARBA" id="ARBA00022448"/>
    </source>
</evidence>
<dbReference type="GO" id="GO:0055085">
    <property type="term" value="P:transmembrane transport"/>
    <property type="evidence" value="ECO:0007669"/>
    <property type="project" value="InterPro"/>
</dbReference>
<dbReference type="SUPFAM" id="SSF160964">
    <property type="entry name" value="MalF N-terminal region-like"/>
    <property type="match status" value="1"/>
</dbReference>